<dbReference type="InterPro" id="IPR051689">
    <property type="entry name" value="Sterol_desaturase/TMEM195"/>
</dbReference>
<protein>
    <submittedName>
        <fullName evidence="9">Sterol desaturase-related protein</fullName>
    </submittedName>
</protein>
<evidence type="ECO:0000313" key="10">
    <source>
        <dbReference type="Proteomes" id="UP000054715"/>
    </source>
</evidence>
<dbReference type="GO" id="GO:0008610">
    <property type="term" value="P:lipid biosynthetic process"/>
    <property type="evidence" value="ECO:0007669"/>
    <property type="project" value="InterPro"/>
</dbReference>
<name>A0A0W0UGJ8_9GAMM</name>
<keyword evidence="2 7" id="KW-0812">Transmembrane</keyword>
<dbReference type="Pfam" id="PF04116">
    <property type="entry name" value="FA_hydroxylase"/>
    <property type="match status" value="1"/>
</dbReference>
<comment type="caution">
    <text evidence="9">The sequence shown here is derived from an EMBL/GenBank/DDBJ whole genome shotgun (WGS) entry which is preliminary data.</text>
</comment>
<feature type="domain" description="Fatty acid hydroxylase" evidence="8">
    <location>
        <begin position="82"/>
        <end position="215"/>
    </location>
</feature>
<keyword evidence="5" id="KW-0443">Lipid metabolism</keyword>
<reference evidence="9 10" key="1">
    <citation type="submission" date="2015-11" db="EMBL/GenBank/DDBJ databases">
        <title>Genomic analysis of 38 Legionella species identifies large and diverse effector repertoires.</title>
        <authorList>
            <person name="Burstein D."/>
            <person name="Amaro F."/>
            <person name="Zusman T."/>
            <person name="Lifshitz Z."/>
            <person name="Cohen O."/>
            <person name="Gilbert J.A."/>
            <person name="Pupko T."/>
            <person name="Shuman H.A."/>
            <person name="Segal G."/>
        </authorList>
    </citation>
    <scope>NUCLEOTIDE SEQUENCE [LARGE SCALE GENOMIC DNA]</scope>
    <source>
        <strain evidence="9 10">JA-26-G1-E2</strain>
    </source>
</reference>
<evidence type="ECO:0000256" key="3">
    <source>
        <dbReference type="ARBA" id="ARBA00022989"/>
    </source>
</evidence>
<dbReference type="GO" id="GO:0016020">
    <property type="term" value="C:membrane"/>
    <property type="evidence" value="ECO:0007669"/>
    <property type="project" value="GOC"/>
</dbReference>
<evidence type="ECO:0000256" key="2">
    <source>
        <dbReference type="ARBA" id="ARBA00022692"/>
    </source>
</evidence>
<dbReference type="EMBL" id="LNYG01000013">
    <property type="protein sequence ID" value="KTD07009.1"/>
    <property type="molecule type" value="Genomic_DNA"/>
</dbReference>
<dbReference type="PATRIC" id="fig|455.5.peg.1272"/>
<proteinExistence type="predicted"/>
<evidence type="ECO:0000256" key="6">
    <source>
        <dbReference type="ARBA" id="ARBA00023136"/>
    </source>
</evidence>
<evidence type="ECO:0000256" key="1">
    <source>
        <dbReference type="ARBA" id="ARBA00004127"/>
    </source>
</evidence>
<dbReference type="Proteomes" id="UP000054715">
    <property type="component" value="Unassembled WGS sequence"/>
</dbReference>
<dbReference type="InterPro" id="IPR006694">
    <property type="entry name" value="Fatty_acid_hydroxylase"/>
</dbReference>
<evidence type="ECO:0000313" key="9">
    <source>
        <dbReference type="EMBL" id="KTD07009.1"/>
    </source>
</evidence>
<evidence type="ECO:0000259" key="8">
    <source>
        <dbReference type="Pfam" id="PF04116"/>
    </source>
</evidence>
<evidence type="ECO:0000256" key="7">
    <source>
        <dbReference type="SAM" id="Phobius"/>
    </source>
</evidence>
<feature type="transmembrane region" description="Helical" evidence="7">
    <location>
        <begin position="5"/>
        <end position="25"/>
    </location>
</feature>
<dbReference type="OrthoDB" id="9770329at2"/>
<keyword evidence="3 7" id="KW-1133">Transmembrane helix</keyword>
<organism evidence="9 10">
    <name type="scientific">Legionella jamestowniensis</name>
    <dbReference type="NCBI Taxonomy" id="455"/>
    <lineage>
        <taxon>Bacteria</taxon>
        <taxon>Pseudomonadati</taxon>
        <taxon>Pseudomonadota</taxon>
        <taxon>Gammaproteobacteria</taxon>
        <taxon>Legionellales</taxon>
        <taxon>Legionellaceae</taxon>
        <taxon>Legionella</taxon>
    </lineage>
</organism>
<keyword evidence="6 7" id="KW-0472">Membrane</keyword>
<dbReference type="PANTHER" id="PTHR21624:SF1">
    <property type="entry name" value="ALKYLGLYCEROL MONOOXYGENASE"/>
    <property type="match status" value="1"/>
</dbReference>
<dbReference type="AlphaFoldDB" id="A0A0W0UGJ8"/>
<gene>
    <name evidence="9" type="ORF">Ljam_1204</name>
</gene>
<dbReference type="GO" id="GO:0012505">
    <property type="term" value="C:endomembrane system"/>
    <property type="evidence" value="ECO:0007669"/>
    <property type="project" value="UniProtKB-SubCell"/>
</dbReference>
<sequence length="412" mass="48587">MEIDLIALAIPVFLLSMAIEYLISIAQKKPLYHLNDFTNNLSCGILEQVAMLPLRGLLIFSYHYLYQHFGFFEINAKSVVTWIILWLGVDFCYYWFHRASHRCNFLWTGHAVHHQSEHYNLSVALRQGIVQTLCSWVIYLPLALLGFPTWMFLLVVSANTLYQFWIHTELIQRMGWIEYIFNTPSHHRVHHGRNPEYIDKNYAGSLILWDKLFGTFRKETIPADYGTTEPLASWNPFFANVKVLYDTYRYGKNLPSLRKRILAFFMPPEWIIKQLSKPIIIKKRKNDTNIIQYPGAYVLLNLTLTILMSAYYLFFFNFNLPLSSVLGFFIVITLYLIGVVLNQGVIINIQYTELFRSFLLLIIFQFMFQNYLIAFTAMLLFFIVNIQVYKKRFVPKFLLLLVNKNKRKQANL</sequence>
<dbReference type="PANTHER" id="PTHR21624">
    <property type="entry name" value="STEROL DESATURASE-RELATED PROTEIN"/>
    <property type="match status" value="1"/>
</dbReference>
<dbReference type="GO" id="GO:0005506">
    <property type="term" value="F:iron ion binding"/>
    <property type="evidence" value="ECO:0007669"/>
    <property type="project" value="InterPro"/>
</dbReference>
<dbReference type="GO" id="GO:0006643">
    <property type="term" value="P:membrane lipid metabolic process"/>
    <property type="evidence" value="ECO:0007669"/>
    <property type="project" value="TreeGrafter"/>
</dbReference>
<dbReference type="GO" id="GO:0050479">
    <property type="term" value="F:glyceryl-ether monooxygenase activity"/>
    <property type="evidence" value="ECO:0007669"/>
    <property type="project" value="TreeGrafter"/>
</dbReference>
<dbReference type="RefSeq" id="WP_058449229.1">
    <property type="nucleotide sequence ID" value="NZ_CAAAJF010000010.1"/>
</dbReference>
<feature type="transmembrane region" description="Helical" evidence="7">
    <location>
        <begin position="136"/>
        <end position="156"/>
    </location>
</feature>
<evidence type="ECO:0000256" key="4">
    <source>
        <dbReference type="ARBA" id="ARBA00023002"/>
    </source>
</evidence>
<keyword evidence="4" id="KW-0560">Oxidoreductase</keyword>
<feature type="transmembrane region" description="Helical" evidence="7">
    <location>
        <begin position="326"/>
        <end position="346"/>
    </location>
</feature>
<dbReference type="STRING" id="455.Ljam_1204"/>
<evidence type="ECO:0000256" key="5">
    <source>
        <dbReference type="ARBA" id="ARBA00023098"/>
    </source>
</evidence>
<feature type="transmembrane region" description="Helical" evidence="7">
    <location>
        <begin position="290"/>
        <end position="314"/>
    </location>
</feature>
<feature type="transmembrane region" description="Helical" evidence="7">
    <location>
        <begin position="78"/>
        <end position="96"/>
    </location>
</feature>
<accession>A0A0W0UGJ8</accession>
<comment type="subcellular location">
    <subcellularLocation>
        <location evidence="1">Endomembrane system</location>
        <topology evidence="1">Multi-pass membrane protein</topology>
    </subcellularLocation>
</comment>
<feature type="transmembrane region" description="Helical" evidence="7">
    <location>
        <begin position="358"/>
        <end position="384"/>
    </location>
</feature>